<proteinExistence type="inferred from homology"/>
<evidence type="ECO:0000256" key="1">
    <source>
        <dbReference type="ARBA" id="ARBA00009684"/>
    </source>
</evidence>
<comment type="caution">
    <text evidence="12">The sequence shown here is derived from an EMBL/GenBank/DDBJ whole genome shotgun (WGS) entry which is preliminary data.</text>
</comment>
<dbReference type="HAMAP" id="MF_00061">
    <property type="entry name" value="IspE"/>
    <property type="match status" value="1"/>
</dbReference>
<evidence type="ECO:0000256" key="2">
    <source>
        <dbReference type="ARBA" id="ARBA00012052"/>
    </source>
</evidence>
<evidence type="ECO:0000256" key="4">
    <source>
        <dbReference type="ARBA" id="ARBA00022679"/>
    </source>
</evidence>
<sequence>MITFPNAKINLGLNVVEKRADGYHNIETVFYPINLQDALEVNRLENRNEPFRLSVKGTLLDGAPEDNLVVKAYLLLREKYQLPPVDIHLYKHIPTGAGLGGGSADGAFMIKLLNEKFQIGLTVQEMEEYAARIGADCAFFVRNQPVFATGIGNIFEPVTCTLADYRLVLVKPQNAISTSEAYSRIKPHYPEKSVKEIIRQPVETWKDELKNDFEESVFALYPEIAAIKDKMYDLGAVYASMTGSGSAVYGIFRERIENIDAIFSGYFCRQREMI</sequence>
<comment type="similarity">
    <text evidence="1 9">Belongs to the GHMP kinase family. IspE subfamily.</text>
</comment>
<dbReference type="RefSeq" id="WP_191762955.1">
    <property type="nucleotide sequence ID" value="NZ_JACSPP010000005.1"/>
</dbReference>
<evidence type="ECO:0000256" key="3">
    <source>
        <dbReference type="ARBA" id="ARBA00017473"/>
    </source>
</evidence>
<dbReference type="SUPFAM" id="SSF55060">
    <property type="entry name" value="GHMP Kinase, C-terminal domain"/>
    <property type="match status" value="1"/>
</dbReference>
<organism evidence="12 13">
    <name type="scientific">Phocaeicola intestinalis</name>
    <dbReference type="NCBI Taxonomy" id="2762212"/>
    <lineage>
        <taxon>Bacteria</taxon>
        <taxon>Pseudomonadati</taxon>
        <taxon>Bacteroidota</taxon>
        <taxon>Bacteroidia</taxon>
        <taxon>Bacteroidales</taxon>
        <taxon>Bacteroidaceae</taxon>
        <taxon>Phocaeicola</taxon>
    </lineage>
</organism>
<dbReference type="Pfam" id="PF08544">
    <property type="entry name" value="GHMP_kinases_C"/>
    <property type="match status" value="1"/>
</dbReference>
<evidence type="ECO:0000256" key="7">
    <source>
        <dbReference type="ARBA" id="ARBA00022840"/>
    </source>
</evidence>
<evidence type="ECO:0000313" key="12">
    <source>
        <dbReference type="EMBL" id="MBD8039421.1"/>
    </source>
</evidence>
<comment type="pathway">
    <text evidence="9">Isoprenoid biosynthesis; isopentenyl diphosphate biosynthesis via DXP pathway; isopentenyl diphosphate from 1-deoxy-D-xylulose 5-phosphate: step 3/6.</text>
</comment>
<dbReference type="EMBL" id="JACSPP010000005">
    <property type="protein sequence ID" value="MBD8039421.1"/>
    <property type="molecule type" value="Genomic_DNA"/>
</dbReference>
<dbReference type="PIRSF" id="PIRSF010376">
    <property type="entry name" value="IspE"/>
    <property type="match status" value="1"/>
</dbReference>
<evidence type="ECO:0000256" key="5">
    <source>
        <dbReference type="ARBA" id="ARBA00022741"/>
    </source>
</evidence>
<evidence type="ECO:0000313" key="13">
    <source>
        <dbReference type="Proteomes" id="UP000620874"/>
    </source>
</evidence>
<evidence type="ECO:0000259" key="11">
    <source>
        <dbReference type="Pfam" id="PF08544"/>
    </source>
</evidence>
<dbReference type="InterPro" id="IPR014721">
    <property type="entry name" value="Ribsml_uS5_D2-typ_fold_subgr"/>
</dbReference>
<dbReference type="Gene3D" id="3.30.230.10">
    <property type="match status" value="1"/>
</dbReference>
<evidence type="ECO:0000256" key="8">
    <source>
        <dbReference type="ARBA" id="ARBA00032554"/>
    </source>
</evidence>
<keyword evidence="13" id="KW-1185">Reference proteome</keyword>
<keyword evidence="7 9" id="KW-0067">ATP-binding</keyword>
<dbReference type="SUPFAM" id="SSF54211">
    <property type="entry name" value="Ribosomal protein S5 domain 2-like"/>
    <property type="match status" value="1"/>
</dbReference>
<feature type="active site" evidence="9">
    <location>
        <position position="8"/>
    </location>
</feature>
<evidence type="ECO:0000259" key="10">
    <source>
        <dbReference type="Pfam" id="PF00288"/>
    </source>
</evidence>
<reference evidence="12 13" key="1">
    <citation type="submission" date="2020-08" db="EMBL/GenBank/DDBJ databases">
        <title>A Genomic Blueprint of the Chicken Gut Microbiome.</title>
        <authorList>
            <person name="Gilroy R."/>
            <person name="Ravi A."/>
            <person name="Getino M."/>
            <person name="Pursley I."/>
            <person name="Horton D.L."/>
            <person name="Alikhan N.-F."/>
            <person name="Baker D."/>
            <person name="Gharbi K."/>
            <person name="Hall N."/>
            <person name="Watson M."/>
            <person name="Adriaenssens E.M."/>
            <person name="Foster-Nyarko E."/>
            <person name="Jarju S."/>
            <person name="Secka A."/>
            <person name="Antonio M."/>
            <person name="Oren A."/>
            <person name="Chaudhuri R."/>
            <person name="La Ragione R.M."/>
            <person name="Hildebrand F."/>
            <person name="Pallen M.J."/>
        </authorList>
    </citation>
    <scope>NUCLEOTIDE SEQUENCE [LARGE SCALE GENOMIC DNA]</scope>
    <source>
        <strain evidence="12 13">Sa1CVN1</strain>
    </source>
</reference>
<keyword evidence="4 9" id="KW-0808">Transferase</keyword>
<dbReference type="PANTHER" id="PTHR43527:SF2">
    <property type="entry name" value="4-DIPHOSPHOCYTIDYL-2-C-METHYL-D-ERYTHRITOL KINASE, CHLOROPLASTIC"/>
    <property type="match status" value="1"/>
</dbReference>
<dbReference type="InterPro" id="IPR004424">
    <property type="entry name" value="IspE"/>
</dbReference>
<evidence type="ECO:0000256" key="6">
    <source>
        <dbReference type="ARBA" id="ARBA00022777"/>
    </source>
</evidence>
<dbReference type="NCBIfam" id="TIGR00154">
    <property type="entry name" value="ispE"/>
    <property type="match status" value="1"/>
</dbReference>
<dbReference type="InterPro" id="IPR020568">
    <property type="entry name" value="Ribosomal_Su5_D2-typ_SF"/>
</dbReference>
<dbReference type="PANTHER" id="PTHR43527">
    <property type="entry name" value="4-DIPHOSPHOCYTIDYL-2-C-METHYL-D-ERYTHRITOL KINASE, CHLOROPLASTIC"/>
    <property type="match status" value="1"/>
</dbReference>
<dbReference type="Gene3D" id="3.30.70.890">
    <property type="entry name" value="GHMP kinase, C-terminal domain"/>
    <property type="match status" value="1"/>
</dbReference>
<dbReference type="EC" id="2.7.1.148" evidence="2 9"/>
<comment type="catalytic activity">
    <reaction evidence="9">
        <text>4-CDP-2-C-methyl-D-erythritol + ATP = 4-CDP-2-C-methyl-D-erythritol 2-phosphate + ADP + H(+)</text>
        <dbReference type="Rhea" id="RHEA:18437"/>
        <dbReference type="ChEBI" id="CHEBI:15378"/>
        <dbReference type="ChEBI" id="CHEBI:30616"/>
        <dbReference type="ChEBI" id="CHEBI:57823"/>
        <dbReference type="ChEBI" id="CHEBI:57919"/>
        <dbReference type="ChEBI" id="CHEBI:456216"/>
        <dbReference type="EC" id="2.7.1.148"/>
    </reaction>
</comment>
<keyword evidence="5 9" id="KW-0547">Nucleotide-binding</keyword>
<comment type="function">
    <text evidence="9">Catalyzes the phosphorylation of the position 2 hydroxy group of 4-diphosphocytidyl-2C-methyl-D-erythritol.</text>
</comment>
<dbReference type="InterPro" id="IPR036554">
    <property type="entry name" value="GHMP_kinase_C_sf"/>
</dbReference>
<feature type="domain" description="GHMP kinase N-terminal" evidence="10">
    <location>
        <begin position="67"/>
        <end position="141"/>
    </location>
</feature>
<keyword evidence="9" id="KW-0414">Isoprene biosynthesis</keyword>
<dbReference type="Proteomes" id="UP000620874">
    <property type="component" value="Unassembled WGS sequence"/>
</dbReference>
<keyword evidence="6 9" id="KW-0418">Kinase</keyword>
<feature type="domain" description="GHMP kinase C-terminal" evidence="11">
    <location>
        <begin position="195"/>
        <end position="258"/>
    </location>
</feature>
<dbReference type="InterPro" id="IPR013750">
    <property type="entry name" value="GHMP_kinase_C_dom"/>
</dbReference>
<dbReference type="Pfam" id="PF00288">
    <property type="entry name" value="GHMP_kinases_N"/>
    <property type="match status" value="1"/>
</dbReference>
<dbReference type="InterPro" id="IPR006204">
    <property type="entry name" value="GHMP_kinase_N_dom"/>
</dbReference>
<feature type="binding site" evidence="9">
    <location>
        <begin position="94"/>
        <end position="104"/>
    </location>
    <ligand>
        <name>ATP</name>
        <dbReference type="ChEBI" id="CHEBI:30616"/>
    </ligand>
</feature>
<evidence type="ECO:0000256" key="9">
    <source>
        <dbReference type="HAMAP-Rule" id="MF_00061"/>
    </source>
</evidence>
<gene>
    <name evidence="9" type="primary">ispE</name>
    <name evidence="12" type="ORF">H9625_02965</name>
</gene>
<dbReference type="GO" id="GO:0050515">
    <property type="term" value="F:4-(cytidine 5'-diphospho)-2-C-methyl-D-erythritol kinase activity"/>
    <property type="evidence" value="ECO:0007669"/>
    <property type="project" value="UniProtKB-EC"/>
</dbReference>
<name>A0ABR8Y5D5_9BACT</name>
<protein>
    <recommendedName>
        <fullName evidence="3 9">4-diphosphocytidyl-2-C-methyl-D-erythritol kinase</fullName>
        <shortName evidence="9">CMK</shortName>
        <ecNumber evidence="2 9">2.7.1.148</ecNumber>
    </recommendedName>
    <alternativeName>
        <fullName evidence="8 9">4-(cytidine-5'-diphospho)-2-C-methyl-D-erythritol kinase</fullName>
    </alternativeName>
</protein>
<accession>A0ABR8Y5D5</accession>
<feature type="active site" evidence="9">
    <location>
        <position position="136"/>
    </location>
</feature>